<dbReference type="InParanoid" id="A0A0R0GED2"/>
<keyword evidence="3" id="KW-1185">Reference proteome</keyword>
<dbReference type="AlphaFoldDB" id="A0A0R0GED2"/>
<dbReference type="EnsemblPlants" id="KRH13592">
    <property type="protein sequence ID" value="KRH13592"/>
    <property type="gene ID" value="GLYMA_15G249300"/>
</dbReference>
<name>A0A0R0GED2_SOYBN</name>
<reference evidence="2" key="2">
    <citation type="submission" date="2018-02" db="UniProtKB">
        <authorList>
            <consortium name="EnsemblPlants"/>
        </authorList>
    </citation>
    <scope>IDENTIFICATION</scope>
    <source>
        <strain evidence="2">Williams 82</strain>
    </source>
</reference>
<accession>A0A0R0GED2</accession>
<proteinExistence type="predicted"/>
<organism evidence="1">
    <name type="scientific">Glycine max</name>
    <name type="common">Soybean</name>
    <name type="synonym">Glycine hispida</name>
    <dbReference type="NCBI Taxonomy" id="3847"/>
    <lineage>
        <taxon>Eukaryota</taxon>
        <taxon>Viridiplantae</taxon>
        <taxon>Streptophyta</taxon>
        <taxon>Embryophyta</taxon>
        <taxon>Tracheophyta</taxon>
        <taxon>Spermatophyta</taxon>
        <taxon>Magnoliopsida</taxon>
        <taxon>eudicotyledons</taxon>
        <taxon>Gunneridae</taxon>
        <taxon>Pentapetalae</taxon>
        <taxon>rosids</taxon>
        <taxon>fabids</taxon>
        <taxon>Fabales</taxon>
        <taxon>Fabaceae</taxon>
        <taxon>Papilionoideae</taxon>
        <taxon>50 kb inversion clade</taxon>
        <taxon>NPAAA clade</taxon>
        <taxon>indigoferoid/millettioid clade</taxon>
        <taxon>Phaseoleae</taxon>
        <taxon>Glycine</taxon>
        <taxon>Glycine subgen. Soja</taxon>
    </lineage>
</organism>
<reference evidence="1 2" key="1">
    <citation type="journal article" date="2010" name="Nature">
        <title>Genome sequence of the palaeopolyploid soybean.</title>
        <authorList>
            <person name="Schmutz J."/>
            <person name="Cannon S.B."/>
            <person name="Schlueter J."/>
            <person name="Ma J."/>
            <person name="Mitros T."/>
            <person name="Nelson W."/>
            <person name="Hyten D.L."/>
            <person name="Song Q."/>
            <person name="Thelen J.J."/>
            <person name="Cheng J."/>
            <person name="Xu D."/>
            <person name="Hellsten U."/>
            <person name="May G.D."/>
            <person name="Yu Y."/>
            <person name="Sakurai T."/>
            <person name="Umezawa T."/>
            <person name="Bhattacharyya M.K."/>
            <person name="Sandhu D."/>
            <person name="Valliyodan B."/>
            <person name="Lindquist E."/>
            <person name="Peto M."/>
            <person name="Grant D."/>
            <person name="Shu S."/>
            <person name="Goodstein D."/>
            <person name="Barry K."/>
            <person name="Futrell-Griggs M."/>
            <person name="Abernathy B."/>
            <person name="Du J."/>
            <person name="Tian Z."/>
            <person name="Zhu L."/>
            <person name="Gill N."/>
            <person name="Joshi T."/>
            <person name="Libault M."/>
            <person name="Sethuraman A."/>
            <person name="Zhang X.-C."/>
            <person name="Shinozaki K."/>
            <person name="Nguyen H.T."/>
            <person name="Wing R.A."/>
            <person name="Cregan P."/>
            <person name="Specht J."/>
            <person name="Grimwood J."/>
            <person name="Rokhsar D."/>
            <person name="Stacey G."/>
            <person name="Shoemaker R.C."/>
            <person name="Jackson S.A."/>
        </authorList>
    </citation>
    <scope>NUCLEOTIDE SEQUENCE [LARGE SCALE GENOMIC DNA]</scope>
    <source>
        <strain evidence="2">cv. Williams 82</strain>
        <tissue evidence="1">Callus</tissue>
    </source>
</reference>
<sequence>MKICLKFSYKFLLIYDAFFSSLQRLPNYAMTYLDHCGQHMTILRKFGPPLQWNVVVLHIGMGKRYVVQP</sequence>
<reference evidence="1" key="3">
    <citation type="submission" date="2018-07" db="EMBL/GenBank/DDBJ databases">
        <title>WGS assembly of Glycine max.</title>
        <authorList>
            <person name="Schmutz J."/>
            <person name="Cannon S."/>
            <person name="Schlueter J."/>
            <person name="Ma J."/>
            <person name="Mitros T."/>
            <person name="Nelson W."/>
            <person name="Hyten D."/>
            <person name="Song Q."/>
            <person name="Thelen J."/>
            <person name="Cheng J."/>
            <person name="Xu D."/>
            <person name="Hellsten U."/>
            <person name="May G."/>
            <person name="Yu Y."/>
            <person name="Sakurai T."/>
            <person name="Umezawa T."/>
            <person name="Bhattacharyya M."/>
            <person name="Sandhu D."/>
            <person name="Valliyodan B."/>
            <person name="Lindquist E."/>
            <person name="Peto M."/>
            <person name="Grant D."/>
            <person name="Shu S."/>
            <person name="Goodstein D."/>
            <person name="Barry K."/>
            <person name="Futrell-Griggs M."/>
            <person name="Abernathy B."/>
            <person name="Du J."/>
            <person name="Tian Z."/>
            <person name="Zhu L."/>
            <person name="Gill N."/>
            <person name="Joshi T."/>
            <person name="Libault M."/>
            <person name="Sethuraman A."/>
            <person name="Zhang X."/>
            <person name="Shinozaki K."/>
            <person name="Nguyen H."/>
            <person name="Wing R."/>
            <person name="Cregan P."/>
            <person name="Specht J."/>
            <person name="Grimwood J."/>
            <person name="Rokhsar D."/>
            <person name="Stacey G."/>
            <person name="Shoemaker R."/>
            <person name="Jackson S."/>
        </authorList>
    </citation>
    <scope>NUCLEOTIDE SEQUENCE</scope>
    <source>
        <tissue evidence="1">Callus</tissue>
    </source>
</reference>
<dbReference type="EMBL" id="CM000848">
    <property type="protein sequence ID" value="KRH13592.1"/>
    <property type="molecule type" value="Genomic_DNA"/>
</dbReference>
<protein>
    <submittedName>
        <fullName evidence="1 2">Uncharacterized protein</fullName>
    </submittedName>
</protein>
<evidence type="ECO:0000313" key="1">
    <source>
        <dbReference type="EMBL" id="KRH13592.1"/>
    </source>
</evidence>
<dbReference type="Gramene" id="KRH13592">
    <property type="protein sequence ID" value="KRH13592"/>
    <property type="gene ID" value="GLYMA_15G249300"/>
</dbReference>
<dbReference type="Proteomes" id="UP000008827">
    <property type="component" value="Chromosome 15"/>
</dbReference>
<gene>
    <name evidence="1" type="ORF">GLYMA_15G249300</name>
</gene>
<evidence type="ECO:0000313" key="3">
    <source>
        <dbReference type="Proteomes" id="UP000008827"/>
    </source>
</evidence>
<evidence type="ECO:0000313" key="2">
    <source>
        <dbReference type="EnsemblPlants" id="KRH13592"/>
    </source>
</evidence>